<evidence type="ECO:0000313" key="2">
    <source>
        <dbReference type="Proteomes" id="UP000032360"/>
    </source>
</evidence>
<name>A0A0D8HLH9_9ACTN</name>
<evidence type="ECO:0000313" key="1">
    <source>
        <dbReference type="EMBL" id="KJF18778.1"/>
    </source>
</evidence>
<keyword evidence="2" id="KW-1185">Reference proteome</keyword>
<dbReference type="EMBL" id="JXYS01000007">
    <property type="protein sequence ID" value="KJF18778.1"/>
    <property type="molecule type" value="Genomic_DNA"/>
</dbReference>
<proteinExistence type="predicted"/>
<dbReference type="STRING" id="1280514.AXFE_03870"/>
<reference evidence="1 2" key="1">
    <citation type="submission" date="2015-01" db="EMBL/GenBank/DDBJ databases">
        <title>Draft genome of the acidophilic iron oxidizer Acidithrix ferrooxidans strain Py-F3.</title>
        <authorList>
            <person name="Poehlein A."/>
            <person name="Eisen S."/>
            <person name="Schloemann M."/>
            <person name="Johnson B.D."/>
            <person name="Daniel R."/>
            <person name="Muehling M."/>
        </authorList>
    </citation>
    <scope>NUCLEOTIDE SEQUENCE [LARGE SCALE GENOMIC DNA]</scope>
    <source>
        <strain evidence="1 2">Py-F3</strain>
    </source>
</reference>
<gene>
    <name evidence="1" type="ORF">AXFE_03870</name>
</gene>
<organism evidence="1 2">
    <name type="scientific">Acidithrix ferrooxidans</name>
    <dbReference type="NCBI Taxonomy" id="1280514"/>
    <lineage>
        <taxon>Bacteria</taxon>
        <taxon>Bacillati</taxon>
        <taxon>Actinomycetota</taxon>
        <taxon>Acidimicrobiia</taxon>
        <taxon>Acidimicrobiales</taxon>
        <taxon>Acidimicrobiaceae</taxon>
        <taxon>Acidithrix</taxon>
    </lineage>
</organism>
<dbReference type="RefSeq" id="WP_052604193.1">
    <property type="nucleotide sequence ID" value="NZ_JXYS01000007.1"/>
</dbReference>
<dbReference type="AlphaFoldDB" id="A0A0D8HLH9"/>
<dbReference type="Proteomes" id="UP000032360">
    <property type="component" value="Unassembled WGS sequence"/>
</dbReference>
<accession>A0A0D8HLH9</accession>
<protein>
    <submittedName>
        <fullName evidence="1">Uncharacterized protein</fullName>
    </submittedName>
</protein>
<comment type="caution">
    <text evidence="1">The sequence shown here is derived from an EMBL/GenBank/DDBJ whole genome shotgun (WGS) entry which is preliminary data.</text>
</comment>
<sequence length="60" mass="6422">MALDDPPRSRAARRAAEEALVRVVHHYGENPEFVLLGGLVPDLLCSKSGVIHAGTTDVDV</sequence>